<proteinExistence type="predicted"/>
<dbReference type="GO" id="GO:0008235">
    <property type="term" value="F:metalloexopeptidase activity"/>
    <property type="evidence" value="ECO:0007669"/>
    <property type="project" value="InterPro"/>
</dbReference>
<accession>A0A160T1H1</accession>
<dbReference type="SUPFAM" id="SSF49265">
    <property type="entry name" value="Fibronectin type III"/>
    <property type="match status" value="1"/>
</dbReference>
<organism evidence="5 6">
    <name type="scientific">Candidatus Promineifilum breve</name>
    <dbReference type="NCBI Taxonomy" id="1806508"/>
    <lineage>
        <taxon>Bacteria</taxon>
        <taxon>Bacillati</taxon>
        <taxon>Chloroflexota</taxon>
        <taxon>Ardenticatenia</taxon>
        <taxon>Candidatus Promineifilales</taxon>
        <taxon>Candidatus Promineifilaceae</taxon>
        <taxon>Candidatus Promineifilum</taxon>
    </lineage>
</organism>
<dbReference type="InterPro" id="IPR003961">
    <property type="entry name" value="FN3_dom"/>
</dbReference>
<dbReference type="Gene3D" id="2.60.40.10">
    <property type="entry name" value="Immunoglobulins"/>
    <property type="match status" value="1"/>
</dbReference>
<evidence type="ECO:0000256" key="3">
    <source>
        <dbReference type="ARBA" id="ARBA00023049"/>
    </source>
</evidence>
<dbReference type="PROSITE" id="PS50853">
    <property type="entry name" value="FN3"/>
    <property type="match status" value="1"/>
</dbReference>
<keyword evidence="3" id="KW-0378">Hydrolase</keyword>
<dbReference type="CDD" id="cd00063">
    <property type="entry name" value="FN3"/>
    <property type="match status" value="1"/>
</dbReference>
<dbReference type="InterPro" id="IPR036116">
    <property type="entry name" value="FN3_sf"/>
</dbReference>
<dbReference type="PANTHER" id="PTHR12147">
    <property type="entry name" value="METALLOPEPTIDASE M28 FAMILY MEMBER"/>
    <property type="match status" value="1"/>
</dbReference>
<dbReference type="GO" id="GO:0006508">
    <property type="term" value="P:proteolysis"/>
    <property type="evidence" value="ECO:0007669"/>
    <property type="project" value="InterPro"/>
</dbReference>
<dbReference type="InterPro" id="IPR045175">
    <property type="entry name" value="M28_fam"/>
</dbReference>
<dbReference type="Proteomes" id="UP000215027">
    <property type="component" value="Chromosome I"/>
</dbReference>
<dbReference type="GO" id="GO:0005576">
    <property type="term" value="C:extracellular region"/>
    <property type="evidence" value="ECO:0007669"/>
    <property type="project" value="UniProtKB-SubCell"/>
</dbReference>
<dbReference type="AlphaFoldDB" id="A0A160T1H1"/>
<evidence type="ECO:0000313" key="6">
    <source>
        <dbReference type="Proteomes" id="UP000215027"/>
    </source>
</evidence>
<dbReference type="KEGG" id="pbf:CFX0092_A1121"/>
<dbReference type="Gene3D" id="3.40.630.10">
    <property type="entry name" value="Zn peptidases"/>
    <property type="match status" value="1"/>
</dbReference>
<dbReference type="InterPro" id="IPR007484">
    <property type="entry name" value="Peptidase_M28"/>
</dbReference>
<dbReference type="EMBL" id="LN890655">
    <property type="protein sequence ID" value="CUS02999.2"/>
    <property type="molecule type" value="Genomic_DNA"/>
</dbReference>
<dbReference type="InterPro" id="IPR013783">
    <property type="entry name" value="Ig-like_fold"/>
</dbReference>
<sequence>MSKRIVRLIILALLPVLAGCSLLEPQPQLVIPTPPVATPELIIPNEAGQLVTDPVSDVVPTVDPAVESLITEVSQQQLMAYVRQLEGFGTRNAFSDTQSETFGIGAARRWIFNEFVRVGNGRLTVEFQDFPLSYNGYTAEQSNVVATLPGKGNGNGVLIIMGHYDNRPPDVTDGASRATGANDNASGIALLLETARVMSSRDWNQTIIFLATSAEEQGSFGARFYAENAFMEGKNIISALNYDAVGGRAGIPQHARLFAVDFLTSAHGALGRYYEYVGGLYLPTFPVVIYDALDREGRWGDHREFVRAGFPAIRLIESVEDPDLVNSNRDTWDLIDYTYLQRMAQLNVSVAANLAGGPHQPAPPIIAAMAEPGAYLLTWPVTPDASGYAISFRPVDSVYYPTFRFVKASNAGNVALTGLDPSVTYAVSIAALNERGLVSGFSTEQFIGPNAALINPSSVTVQQ</sequence>
<evidence type="ECO:0000259" key="4">
    <source>
        <dbReference type="PROSITE" id="PS50853"/>
    </source>
</evidence>
<keyword evidence="6" id="KW-1185">Reference proteome</keyword>
<reference evidence="5" key="1">
    <citation type="submission" date="2016-01" db="EMBL/GenBank/DDBJ databases">
        <authorList>
            <person name="Mcilroy J.S."/>
            <person name="Karst M S."/>
            <person name="Albertsen M."/>
        </authorList>
    </citation>
    <scope>NUCLEOTIDE SEQUENCE</scope>
    <source>
        <strain evidence="5">Cfx-K</strain>
    </source>
</reference>
<evidence type="ECO:0000313" key="5">
    <source>
        <dbReference type="EMBL" id="CUS02999.2"/>
    </source>
</evidence>
<feature type="domain" description="Fibronectin type-III" evidence="4">
    <location>
        <begin position="360"/>
        <end position="452"/>
    </location>
</feature>
<keyword evidence="3" id="KW-0645">Protease</keyword>
<comment type="subcellular location">
    <subcellularLocation>
        <location evidence="1">Secreted</location>
    </subcellularLocation>
</comment>
<name>A0A160T1H1_9CHLR</name>
<protein>
    <submittedName>
        <fullName evidence="5">Peptidase M28</fullName>
    </submittedName>
</protein>
<dbReference type="PANTHER" id="PTHR12147:SF26">
    <property type="entry name" value="PEPTIDASE M28 DOMAIN-CONTAINING PROTEIN"/>
    <property type="match status" value="1"/>
</dbReference>
<evidence type="ECO:0000256" key="1">
    <source>
        <dbReference type="ARBA" id="ARBA00004613"/>
    </source>
</evidence>
<dbReference type="SUPFAM" id="SSF53187">
    <property type="entry name" value="Zn-dependent exopeptidases"/>
    <property type="match status" value="1"/>
</dbReference>
<dbReference type="Pfam" id="PF04389">
    <property type="entry name" value="Peptidase_M28"/>
    <property type="match status" value="1"/>
</dbReference>
<evidence type="ECO:0000256" key="2">
    <source>
        <dbReference type="ARBA" id="ARBA00022525"/>
    </source>
</evidence>
<keyword evidence="2" id="KW-0964">Secreted</keyword>
<keyword evidence="3" id="KW-0482">Metalloprotease</keyword>
<gene>
    <name evidence="5" type="ORF">CFX0092_A1121</name>
</gene>
<dbReference type="PROSITE" id="PS51257">
    <property type="entry name" value="PROKAR_LIPOPROTEIN"/>
    <property type="match status" value="1"/>
</dbReference>